<dbReference type="Gene3D" id="2.30.110.10">
    <property type="entry name" value="Electron Transport, Fmn-binding Protein, Chain A"/>
    <property type="match status" value="1"/>
</dbReference>
<sequence>MPEAQPPLTWEGSATAHPIMSDQLPDEVITCLQNARFLHLATCTNNRPHVSLMNYTYLPAPSLHQPSHPRLPSGPLIIMTSNPSSKKTINLLQNPNVSLLVHDWVSSRPPNVASTSERERSPVGARSSSLANMLMQLNSAAVSSISATINGETTVLSPGTEEEKWCKEQHLANNTFEANGAAQDLFGTSPSQGRSMSIGDGGRGSYIEDQDVRVVVVRIRDGRISDWKGGVKDFCLTESTGAAERSGGQPGLVNGTTSSFHYPDVTINFAQHIPAGTNISLDQTGVLASCARPAQVISVDICRVAMFVKTSDISNITLEAWLPTNWTGRFLSTGNGGLSGCIQYEDVAYGANFGFATVGANAGHNGTRGTAFYENSQVVADFSCRSVHTGVVVGKALTKAYYAKDFNKSYYLGCSTGGRQGFKEVQDYSGDFDGVVVGAPALAFNNLSSWSGSFLLKTGPTNSSTWLNPAEWALVHADILTQCDGIDGVMDGIVEDPQLCAYTPVNLQCSPGNATAACLTSAKVETVRKVFEPYYGANGSLIFPRMQPGSELSDAFIYYTGQPFPYTTDWMRYAILNDTIWQASELNSEYAAIASERNPSDISTWKGDLSAYKNKGGKILHYHGQADSVITSENSPRYYEHVVTTMGLPPKDLDSLYRFFRISGMDHCSGGVGAWQIGQTLASTANATLDAQHNVLLRMVDWVENGNGPETVTGIKYVNDTASLGVDFIRNHCKYPLRNQCKDPVNYKSPDAWECVQ</sequence>
<evidence type="ECO:0000256" key="1">
    <source>
        <dbReference type="ARBA" id="ARBA00006249"/>
    </source>
</evidence>
<dbReference type="GO" id="GO:0030600">
    <property type="term" value="F:feruloyl esterase activity"/>
    <property type="evidence" value="ECO:0007669"/>
    <property type="project" value="UniProtKB-EC"/>
</dbReference>
<feature type="domain" description="Pyridoxamine 5'-phosphate oxidase N-terminal" evidence="11">
    <location>
        <begin position="24"/>
        <end position="167"/>
    </location>
</feature>
<organism evidence="12 13">
    <name type="scientific">Friedmanniomyces simplex</name>
    <dbReference type="NCBI Taxonomy" id="329884"/>
    <lineage>
        <taxon>Eukaryota</taxon>
        <taxon>Fungi</taxon>
        <taxon>Dikarya</taxon>
        <taxon>Ascomycota</taxon>
        <taxon>Pezizomycotina</taxon>
        <taxon>Dothideomycetes</taxon>
        <taxon>Dothideomycetidae</taxon>
        <taxon>Mycosphaerellales</taxon>
        <taxon>Teratosphaeriaceae</taxon>
        <taxon>Friedmanniomyces</taxon>
    </lineage>
</organism>
<keyword evidence="7" id="KW-0106">Calcium</keyword>
<keyword evidence="3" id="KW-0624">Polysaccharide degradation</keyword>
<evidence type="ECO:0000256" key="3">
    <source>
        <dbReference type="ARBA" id="ARBA00022651"/>
    </source>
</evidence>
<proteinExistence type="inferred from homology"/>
<dbReference type="AlphaFoldDB" id="A0A4U0WQU1"/>
<evidence type="ECO:0000256" key="2">
    <source>
        <dbReference type="ARBA" id="ARBA00022487"/>
    </source>
</evidence>
<dbReference type="InterPro" id="IPR011576">
    <property type="entry name" value="Pyridox_Oxase_N"/>
</dbReference>
<dbReference type="InterPro" id="IPR011118">
    <property type="entry name" value="Tannase/feruloyl_esterase"/>
</dbReference>
<evidence type="ECO:0000313" key="12">
    <source>
        <dbReference type="EMBL" id="TKA65774.1"/>
    </source>
</evidence>
<dbReference type="PANTHER" id="PTHR33938">
    <property type="entry name" value="FERULOYL ESTERASE B-RELATED"/>
    <property type="match status" value="1"/>
</dbReference>
<dbReference type="SUPFAM" id="SSF53474">
    <property type="entry name" value="alpha/beta-Hydrolases"/>
    <property type="match status" value="1"/>
</dbReference>
<keyword evidence="6 10" id="KW-0378">Hydrolase</keyword>
<dbReference type="Proteomes" id="UP000309340">
    <property type="component" value="Unassembled WGS sequence"/>
</dbReference>
<protein>
    <recommendedName>
        <fullName evidence="10">Carboxylic ester hydrolase</fullName>
        <ecNumber evidence="10">3.1.1.-</ecNumber>
    </recommendedName>
</protein>
<keyword evidence="5" id="KW-0732">Signal</keyword>
<evidence type="ECO:0000256" key="9">
    <source>
        <dbReference type="ARBA" id="ARBA00034075"/>
    </source>
</evidence>
<dbReference type="OrthoDB" id="3039123at2759"/>
<dbReference type="InterPro" id="IPR029058">
    <property type="entry name" value="AB_hydrolase_fold"/>
</dbReference>
<keyword evidence="3" id="KW-0858">Xylan degradation</keyword>
<keyword evidence="2" id="KW-0719">Serine esterase</keyword>
<evidence type="ECO:0000256" key="6">
    <source>
        <dbReference type="ARBA" id="ARBA00022801"/>
    </source>
</evidence>
<dbReference type="GO" id="GO:0046872">
    <property type="term" value="F:metal ion binding"/>
    <property type="evidence" value="ECO:0007669"/>
    <property type="project" value="UniProtKB-KW"/>
</dbReference>
<dbReference type="Pfam" id="PF07519">
    <property type="entry name" value="Tannase"/>
    <property type="match status" value="1"/>
</dbReference>
<accession>A0A4U0WQU1</accession>
<dbReference type="EMBL" id="NAJQ01000707">
    <property type="protein sequence ID" value="TKA65774.1"/>
    <property type="molecule type" value="Genomic_DNA"/>
</dbReference>
<evidence type="ECO:0000256" key="10">
    <source>
        <dbReference type="RuleBase" id="RU361238"/>
    </source>
</evidence>
<evidence type="ECO:0000256" key="4">
    <source>
        <dbReference type="ARBA" id="ARBA00022723"/>
    </source>
</evidence>
<comment type="catalytic activity">
    <reaction evidence="9">
        <text>feruloyl-polysaccharide + H2O = ferulate + polysaccharide.</text>
        <dbReference type="EC" id="3.1.1.73"/>
    </reaction>
</comment>
<dbReference type="Pfam" id="PF01243">
    <property type="entry name" value="PNPOx_N"/>
    <property type="match status" value="1"/>
</dbReference>
<evidence type="ECO:0000256" key="7">
    <source>
        <dbReference type="ARBA" id="ARBA00022837"/>
    </source>
</evidence>
<dbReference type="InterPro" id="IPR012349">
    <property type="entry name" value="Split_barrel_FMN-bd"/>
</dbReference>
<dbReference type="SUPFAM" id="SSF50475">
    <property type="entry name" value="FMN-binding split barrel"/>
    <property type="match status" value="1"/>
</dbReference>
<evidence type="ECO:0000256" key="8">
    <source>
        <dbReference type="ARBA" id="ARBA00023157"/>
    </source>
</evidence>
<gene>
    <name evidence="12" type="ORF">B0A55_09477</name>
</gene>
<keyword evidence="3" id="KW-0119">Carbohydrate metabolism</keyword>
<reference evidence="12 13" key="1">
    <citation type="submission" date="2017-03" db="EMBL/GenBank/DDBJ databases">
        <title>Genomes of endolithic fungi from Antarctica.</title>
        <authorList>
            <person name="Coleine C."/>
            <person name="Masonjones S."/>
            <person name="Stajich J.E."/>
        </authorList>
    </citation>
    <scope>NUCLEOTIDE SEQUENCE [LARGE SCALE GENOMIC DNA]</scope>
    <source>
        <strain evidence="12 13">CCFEE 5184</strain>
    </source>
</reference>
<keyword evidence="4" id="KW-0479">Metal-binding</keyword>
<keyword evidence="13" id="KW-1185">Reference proteome</keyword>
<name>A0A4U0WQU1_9PEZI</name>
<keyword evidence="8" id="KW-1015">Disulfide bond</keyword>
<evidence type="ECO:0000313" key="13">
    <source>
        <dbReference type="Proteomes" id="UP000309340"/>
    </source>
</evidence>
<dbReference type="PANTHER" id="PTHR33938:SF15">
    <property type="entry name" value="FERULOYL ESTERASE B-RELATED"/>
    <property type="match status" value="1"/>
</dbReference>
<evidence type="ECO:0000259" key="11">
    <source>
        <dbReference type="Pfam" id="PF01243"/>
    </source>
</evidence>
<evidence type="ECO:0000256" key="5">
    <source>
        <dbReference type="ARBA" id="ARBA00022729"/>
    </source>
</evidence>
<dbReference type="EC" id="3.1.1.-" evidence="10"/>
<comment type="similarity">
    <text evidence="1 10">Belongs to the tannase family.</text>
</comment>
<dbReference type="GO" id="GO:0045493">
    <property type="term" value="P:xylan catabolic process"/>
    <property type="evidence" value="ECO:0007669"/>
    <property type="project" value="UniProtKB-KW"/>
</dbReference>
<comment type="caution">
    <text evidence="12">The sequence shown here is derived from an EMBL/GenBank/DDBJ whole genome shotgun (WGS) entry which is preliminary data.</text>
</comment>